<dbReference type="PANTHER" id="PTHR23360">
    <property type="entry name" value="G-PROTEIN COUPLED RECEPTORS FAMILY 1 PROFILE DOMAIN-CONTAINING PROTEIN-RELATED"/>
    <property type="match status" value="1"/>
</dbReference>
<dbReference type="AlphaFoldDB" id="A0ABD2JGM7"/>
<accession>A0ABD2JGM7</accession>
<dbReference type="PANTHER" id="PTHR23360:SF5">
    <property type="entry name" value="G-PROTEIN COUPLED RECEPTORS FAMILY 1 PROFILE DOMAIN-CONTAINING PROTEIN"/>
    <property type="match status" value="1"/>
</dbReference>
<dbReference type="SUPFAM" id="SSF81321">
    <property type="entry name" value="Family A G protein-coupled receptor-like"/>
    <property type="match status" value="1"/>
</dbReference>
<reference evidence="6 7" key="1">
    <citation type="submission" date="2024-10" db="EMBL/GenBank/DDBJ databases">
        <authorList>
            <person name="Kim D."/>
        </authorList>
    </citation>
    <scope>NUCLEOTIDE SEQUENCE [LARGE SCALE GENOMIC DNA]</scope>
    <source>
        <strain evidence="6">BH-2024</strain>
    </source>
</reference>
<evidence type="ECO:0000256" key="4">
    <source>
        <dbReference type="ARBA" id="ARBA00023136"/>
    </source>
</evidence>
<name>A0ABD2JGM7_9BILA</name>
<dbReference type="Pfam" id="PF10320">
    <property type="entry name" value="7TM_GPCR_Srsx"/>
    <property type="match status" value="1"/>
</dbReference>
<comment type="subcellular location">
    <subcellularLocation>
        <location evidence="1">Membrane</location>
    </subcellularLocation>
</comment>
<gene>
    <name evidence="6" type="ORF">niasHT_025246</name>
</gene>
<dbReference type="InterPro" id="IPR000276">
    <property type="entry name" value="GPCR_Rhodpsn"/>
</dbReference>
<feature type="transmembrane region" description="Helical" evidence="5">
    <location>
        <begin position="210"/>
        <end position="228"/>
    </location>
</feature>
<evidence type="ECO:0008006" key="8">
    <source>
        <dbReference type="Google" id="ProtNLM"/>
    </source>
</evidence>
<protein>
    <recommendedName>
        <fullName evidence="8">G_PROTEIN_RECEP_F1_2 domain-containing protein</fullName>
    </recommendedName>
</protein>
<evidence type="ECO:0000256" key="1">
    <source>
        <dbReference type="ARBA" id="ARBA00004370"/>
    </source>
</evidence>
<dbReference type="InterPro" id="IPR019424">
    <property type="entry name" value="7TM_GPCR_Srsx"/>
</dbReference>
<comment type="caution">
    <text evidence="6">The sequence shown here is derived from an EMBL/GenBank/DDBJ whole genome shotgun (WGS) entry which is preliminary data.</text>
</comment>
<keyword evidence="7" id="KW-1185">Reference proteome</keyword>
<keyword evidence="2 5" id="KW-0812">Transmembrane</keyword>
<dbReference type="CDD" id="cd00637">
    <property type="entry name" value="7tm_classA_rhodopsin-like"/>
    <property type="match status" value="1"/>
</dbReference>
<feature type="transmembrane region" description="Helical" evidence="5">
    <location>
        <begin position="248"/>
        <end position="270"/>
    </location>
</feature>
<organism evidence="6 7">
    <name type="scientific">Heterodera trifolii</name>
    <dbReference type="NCBI Taxonomy" id="157864"/>
    <lineage>
        <taxon>Eukaryota</taxon>
        <taxon>Metazoa</taxon>
        <taxon>Ecdysozoa</taxon>
        <taxon>Nematoda</taxon>
        <taxon>Chromadorea</taxon>
        <taxon>Rhabditida</taxon>
        <taxon>Tylenchina</taxon>
        <taxon>Tylenchomorpha</taxon>
        <taxon>Tylenchoidea</taxon>
        <taxon>Heteroderidae</taxon>
        <taxon>Heteroderinae</taxon>
        <taxon>Heterodera</taxon>
    </lineage>
</organism>
<keyword evidence="4 5" id="KW-0472">Membrane</keyword>
<dbReference type="Gene3D" id="1.20.1070.10">
    <property type="entry name" value="Rhodopsin 7-helix transmembrane proteins"/>
    <property type="match status" value="1"/>
</dbReference>
<feature type="transmembrane region" description="Helical" evidence="5">
    <location>
        <begin position="123"/>
        <end position="143"/>
    </location>
</feature>
<dbReference type="SMART" id="SM01381">
    <property type="entry name" value="7TM_GPCR_Srsx"/>
    <property type="match status" value="1"/>
</dbReference>
<feature type="transmembrane region" description="Helical" evidence="5">
    <location>
        <begin position="45"/>
        <end position="69"/>
    </location>
</feature>
<feature type="transmembrane region" description="Helical" evidence="5">
    <location>
        <begin position="172"/>
        <end position="189"/>
    </location>
</feature>
<dbReference type="Proteomes" id="UP001620626">
    <property type="component" value="Unassembled WGS sequence"/>
</dbReference>
<evidence type="ECO:0000256" key="2">
    <source>
        <dbReference type="ARBA" id="ARBA00022692"/>
    </source>
</evidence>
<dbReference type="InterPro" id="IPR047130">
    <property type="entry name" value="7TM_GPCR_Srsx_nematod"/>
</dbReference>
<keyword evidence="3 5" id="KW-1133">Transmembrane helix</keyword>
<evidence type="ECO:0000256" key="3">
    <source>
        <dbReference type="ARBA" id="ARBA00022989"/>
    </source>
</evidence>
<dbReference type="GO" id="GO:0016020">
    <property type="term" value="C:membrane"/>
    <property type="evidence" value="ECO:0007669"/>
    <property type="project" value="UniProtKB-SubCell"/>
</dbReference>
<proteinExistence type="predicted"/>
<evidence type="ECO:0000256" key="5">
    <source>
        <dbReference type="SAM" id="Phobius"/>
    </source>
</evidence>
<evidence type="ECO:0000313" key="7">
    <source>
        <dbReference type="Proteomes" id="UP001620626"/>
    </source>
</evidence>
<evidence type="ECO:0000313" key="6">
    <source>
        <dbReference type="EMBL" id="KAL3089756.1"/>
    </source>
</evidence>
<dbReference type="EMBL" id="JBICBT010000974">
    <property type="protein sequence ID" value="KAL3089756.1"/>
    <property type="molecule type" value="Genomic_DNA"/>
</dbReference>
<sequence length="314" mass="35010">MTLSTDIFVMSGGRALLAIVTILSNCTLVFVTIKAKNLNSTCNWLIGANSACIAIYSFTYFVQFGIVFFSPSGIPLWQCCLLVSVPLFFMCCQYVLFSLIAFDRLIGAIFPFKQMGFRYKRRYMLFALFASSSFGIFMVAAAFNKSLINFSENLVRCQTHDAAPDYFANCSWVLNVCSIVLYVALWVRVKLMSSSASGEIQSNEAVTRKVLFSLMVIFLVELCGWLTTWSVKLVLTQFGVDATTQLYVLAYCIYVMQLSLALNAPILYALSSEYRSAFRAVLRFGTPSHPNGIIYVQPKGMNGTKTRRGATTIS</sequence>
<feature type="transmembrane region" description="Helical" evidence="5">
    <location>
        <begin position="12"/>
        <end position="33"/>
    </location>
</feature>
<feature type="transmembrane region" description="Helical" evidence="5">
    <location>
        <begin position="75"/>
        <end position="102"/>
    </location>
</feature>